<keyword evidence="3" id="KW-1185">Reference proteome</keyword>
<dbReference type="Gene3D" id="3.40.50.1240">
    <property type="entry name" value="Phosphoglycerate mutase-like"/>
    <property type="match status" value="1"/>
</dbReference>
<gene>
    <name evidence="2" type="ORF">BJ322DRAFT_1070181</name>
</gene>
<proteinExistence type="predicted"/>
<organism evidence="2 3">
    <name type="scientific">Thelephora terrestris</name>
    <dbReference type="NCBI Taxonomy" id="56493"/>
    <lineage>
        <taxon>Eukaryota</taxon>
        <taxon>Fungi</taxon>
        <taxon>Dikarya</taxon>
        <taxon>Basidiomycota</taxon>
        <taxon>Agaricomycotina</taxon>
        <taxon>Agaricomycetes</taxon>
        <taxon>Thelephorales</taxon>
        <taxon>Thelephoraceae</taxon>
        <taxon>Thelephora</taxon>
    </lineage>
</organism>
<evidence type="ECO:0000313" key="2">
    <source>
        <dbReference type="EMBL" id="KAF9783326.1"/>
    </source>
</evidence>
<dbReference type="InterPro" id="IPR029033">
    <property type="entry name" value="His_PPase_superfam"/>
</dbReference>
<reference evidence="2" key="1">
    <citation type="journal article" date="2020" name="Nat. Commun.">
        <title>Large-scale genome sequencing of mycorrhizal fungi provides insights into the early evolution of symbiotic traits.</title>
        <authorList>
            <person name="Miyauchi S."/>
            <person name="Kiss E."/>
            <person name="Kuo A."/>
            <person name="Drula E."/>
            <person name="Kohler A."/>
            <person name="Sanchez-Garcia M."/>
            <person name="Morin E."/>
            <person name="Andreopoulos B."/>
            <person name="Barry K.W."/>
            <person name="Bonito G."/>
            <person name="Buee M."/>
            <person name="Carver A."/>
            <person name="Chen C."/>
            <person name="Cichocki N."/>
            <person name="Clum A."/>
            <person name="Culley D."/>
            <person name="Crous P.W."/>
            <person name="Fauchery L."/>
            <person name="Girlanda M."/>
            <person name="Hayes R.D."/>
            <person name="Keri Z."/>
            <person name="LaButti K."/>
            <person name="Lipzen A."/>
            <person name="Lombard V."/>
            <person name="Magnuson J."/>
            <person name="Maillard F."/>
            <person name="Murat C."/>
            <person name="Nolan M."/>
            <person name="Ohm R.A."/>
            <person name="Pangilinan J."/>
            <person name="Pereira M.F."/>
            <person name="Perotto S."/>
            <person name="Peter M."/>
            <person name="Pfister S."/>
            <person name="Riley R."/>
            <person name="Sitrit Y."/>
            <person name="Stielow J.B."/>
            <person name="Szollosi G."/>
            <person name="Zifcakova L."/>
            <person name="Stursova M."/>
            <person name="Spatafora J.W."/>
            <person name="Tedersoo L."/>
            <person name="Vaario L.M."/>
            <person name="Yamada A."/>
            <person name="Yan M."/>
            <person name="Wang P."/>
            <person name="Xu J."/>
            <person name="Bruns T."/>
            <person name="Baldrian P."/>
            <person name="Vilgalys R."/>
            <person name="Dunand C."/>
            <person name="Henrissat B."/>
            <person name="Grigoriev I.V."/>
            <person name="Hibbett D."/>
            <person name="Nagy L.G."/>
            <person name="Martin F.M."/>
        </authorList>
    </citation>
    <scope>NUCLEOTIDE SEQUENCE</scope>
    <source>
        <strain evidence="2">UH-Tt-Lm1</strain>
    </source>
</reference>
<dbReference type="OrthoDB" id="258392at2759"/>
<sequence>MNSSSPYFIQNISQGLVDPDQVIIRADAGGEGEVIYDSAISTVQGLWPATTAYNETLANGTTVVGPLNGYQYILIESVEPDDDISLEGWTDCKTFTNSTEQFYASPFFKAKEQQSSQFLQALAPYLGGRPAQFENMWNIYDYVEVQSVHNATFAGEIPPAFVQQARDLANWHEYYVFSSPDPNSINTVAVRTFVPSLTEYINRIANSSDPLKFAYTAASYKPFISLFNVTGVAEMNTTFAGVVDFAASVALEVRTSPSTGPFIRFNFKNGTNDLSYNTYGIMGSASGDVPIQTFIDTLSPIAIENLPQWCNLCGNNFSRGCQYLQEGNVNADTKGLRWGGSVSPVGAGFLGAGLTVFVVGISVMVGIALGVLRVGKARPVRRGSKASSGELELVGRAEKV</sequence>
<evidence type="ECO:0000256" key="1">
    <source>
        <dbReference type="SAM" id="Phobius"/>
    </source>
</evidence>
<reference evidence="2" key="2">
    <citation type="submission" date="2020-11" db="EMBL/GenBank/DDBJ databases">
        <authorList>
            <consortium name="DOE Joint Genome Institute"/>
            <person name="Kuo A."/>
            <person name="Miyauchi S."/>
            <person name="Kiss E."/>
            <person name="Drula E."/>
            <person name="Kohler A."/>
            <person name="Sanchez-Garcia M."/>
            <person name="Andreopoulos B."/>
            <person name="Barry K.W."/>
            <person name="Bonito G."/>
            <person name="Buee M."/>
            <person name="Carver A."/>
            <person name="Chen C."/>
            <person name="Cichocki N."/>
            <person name="Clum A."/>
            <person name="Culley D."/>
            <person name="Crous P.W."/>
            <person name="Fauchery L."/>
            <person name="Girlanda M."/>
            <person name="Hayes R."/>
            <person name="Keri Z."/>
            <person name="Labutti K."/>
            <person name="Lipzen A."/>
            <person name="Lombard V."/>
            <person name="Magnuson J."/>
            <person name="Maillard F."/>
            <person name="Morin E."/>
            <person name="Murat C."/>
            <person name="Nolan M."/>
            <person name="Ohm R."/>
            <person name="Pangilinan J."/>
            <person name="Pereira M."/>
            <person name="Perotto S."/>
            <person name="Peter M."/>
            <person name="Riley R."/>
            <person name="Sitrit Y."/>
            <person name="Stielow B."/>
            <person name="Szollosi G."/>
            <person name="Zifcakova L."/>
            <person name="Stursova M."/>
            <person name="Spatafora J.W."/>
            <person name="Tedersoo L."/>
            <person name="Vaario L.-M."/>
            <person name="Yamada A."/>
            <person name="Yan M."/>
            <person name="Wang P."/>
            <person name="Xu J."/>
            <person name="Bruns T."/>
            <person name="Baldrian P."/>
            <person name="Vilgalys R."/>
            <person name="Henrissat B."/>
            <person name="Grigoriev I.V."/>
            <person name="Hibbett D."/>
            <person name="Nagy L.G."/>
            <person name="Martin F.M."/>
        </authorList>
    </citation>
    <scope>NUCLEOTIDE SEQUENCE</scope>
    <source>
        <strain evidence="2">UH-Tt-Lm1</strain>
    </source>
</reference>
<keyword evidence="1" id="KW-0472">Membrane</keyword>
<dbReference type="InterPro" id="IPR050645">
    <property type="entry name" value="Histidine_acid_phosphatase"/>
</dbReference>
<evidence type="ECO:0000313" key="3">
    <source>
        <dbReference type="Proteomes" id="UP000736335"/>
    </source>
</evidence>
<protein>
    <submittedName>
        <fullName evidence="2">Phosphoglycerate mutase-like protein</fullName>
    </submittedName>
</protein>
<dbReference type="PANTHER" id="PTHR11567:SF142">
    <property type="entry name" value="PHOSPHOGLYCERATE MUTASE-LIKE PROTEIN"/>
    <property type="match status" value="1"/>
</dbReference>
<keyword evidence="1" id="KW-0812">Transmembrane</keyword>
<keyword evidence="1" id="KW-1133">Transmembrane helix</keyword>
<dbReference type="SUPFAM" id="SSF53254">
    <property type="entry name" value="Phosphoglycerate mutase-like"/>
    <property type="match status" value="1"/>
</dbReference>
<name>A0A9P6HB88_9AGAM</name>
<feature type="transmembrane region" description="Helical" evidence="1">
    <location>
        <begin position="349"/>
        <end position="372"/>
    </location>
</feature>
<dbReference type="Proteomes" id="UP000736335">
    <property type="component" value="Unassembled WGS sequence"/>
</dbReference>
<dbReference type="GO" id="GO:0016791">
    <property type="term" value="F:phosphatase activity"/>
    <property type="evidence" value="ECO:0007669"/>
    <property type="project" value="TreeGrafter"/>
</dbReference>
<dbReference type="EMBL" id="WIUZ02000010">
    <property type="protein sequence ID" value="KAF9783326.1"/>
    <property type="molecule type" value="Genomic_DNA"/>
</dbReference>
<comment type="caution">
    <text evidence="2">The sequence shown here is derived from an EMBL/GenBank/DDBJ whole genome shotgun (WGS) entry which is preliminary data.</text>
</comment>
<dbReference type="AlphaFoldDB" id="A0A9P6HB88"/>
<dbReference type="PANTHER" id="PTHR11567">
    <property type="entry name" value="ACID PHOSPHATASE-RELATED"/>
    <property type="match status" value="1"/>
</dbReference>
<accession>A0A9P6HB88</accession>